<dbReference type="EMBL" id="AEPW01000004">
    <property type="protein sequence ID" value="EFU77952.1"/>
    <property type="molecule type" value="Genomic_DNA"/>
</dbReference>
<accession>E6LJN0</accession>
<keyword evidence="1" id="KW-0812">Transmembrane</keyword>
<dbReference type="HOGENOM" id="CLU_137903_0_0_9"/>
<dbReference type="AlphaFoldDB" id="E6LJN0"/>
<dbReference type="RefSeq" id="WP_008749938.1">
    <property type="nucleotide sequence ID" value="NZ_GL622296.1"/>
</dbReference>
<feature type="transmembrane region" description="Helical" evidence="1">
    <location>
        <begin position="47"/>
        <end position="68"/>
    </location>
</feature>
<evidence type="ECO:0000256" key="1">
    <source>
        <dbReference type="SAM" id="Phobius"/>
    </source>
</evidence>
<sequence length="163" mass="18927">MKLNDSKIVIRPGKRYLIALFVYIYVAVIMLWSLVKVPLSEDTNGAPRVMLLIIASILGIYFLLFILFTKIELSNKKISIKQLPLKRSEYLWSEISHAKITDESFAYPCVIYAGGRRILKIPRTYFGYEQLFYELDKRNIIRKDDLYVAAKSALKIDKEGLKQ</sequence>
<dbReference type="Proteomes" id="UP000003434">
    <property type="component" value="Unassembled WGS sequence"/>
</dbReference>
<proteinExistence type="predicted"/>
<evidence type="ECO:0000313" key="2">
    <source>
        <dbReference type="EMBL" id="EFU77952.1"/>
    </source>
</evidence>
<evidence type="ECO:0000313" key="3">
    <source>
        <dbReference type="Proteomes" id="UP000003434"/>
    </source>
</evidence>
<feature type="transmembrane region" description="Helical" evidence="1">
    <location>
        <begin position="16"/>
        <end position="35"/>
    </location>
</feature>
<name>E6LJN0_9FIRM</name>
<organism evidence="2 3">
    <name type="scientific">Lachnoanaerobaculum saburreum DSM 3986</name>
    <dbReference type="NCBI Taxonomy" id="887325"/>
    <lineage>
        <taxon>Bacteria</taxon>
        <taxon>Bacillati</taxon>
        <taxon>Bacillota</taxon>
        <taxon>Clostridia</taxon>
        <taxon>Lachnospirales</taxon>
        <taxon>Lachnospiraceae</taxon>
        <taxon>Lachnoanaerobaculum</taxon>
    </lineage>
</organism>
<reference evidence="2 3" key="1">
    <citation type="submission" date="2010-12" db="EMBL/GenBank/DDBJ databases">
        <authorList>
            <person name="Muzny D."/>
            <person name="Qin X."/>
            <person name="Deng J."/>
            <person name="Jiang H."/>
            <person name="Liu Y."/>
            <person name="Qu J."/>
            <person name="Song X.-Z."/>
            <person name="Zhang L."/>
            <person name="Thornton R."/>
            <person name="Coyle M."/>
            <person name="Francisco L."/>
            <person name="Jackson L."/>
            <person name="Javaid M."/>
            <person name="Korchina V."/>
            <person name="Kovar C."/>
            <person name="Mata R."/>
            <person name="Mathew T."/>
            <person name="Ngo R."/>
            <person name="Nguyen L."/>
            <person name="Nguyen N."/>
            <person name="Okwuonu G."/>
            <person name="Ongeri F."/>
            <person name="Pham C."/>
            <person name="Simmons D."/>
            <person name="Wilczek-Boney K."/>
            <person name="Hale W."/>
            <person name="Jakkamsetti A."/>
            <person name="Pham P."/>
            <person name="Ruth R."/>
            <person name="San Lucas F."/>
            <person name="Warren J."/>
            <person name="Zhang J."/>
            <person name="Zhao Z."/>
            <person name="Zhou C."/>
            <person name="Zhu D."/>
            <person name="Lee S."/>
            <person name="Bess C."/>
            <person name="Blankenburg K."/>
            <person name="Forbes L."/>
            <person name="Fu Q."/>
            <person name="Gubbala S."/>
            <person name="Hirani K."/>
            <person name="Jayaseelan J.C."/>
            <person name="Lara F."/>
            <person name="Munidasa M."/>
            <person name="Palculict T."/>
            <person name="Patil S."/>
            <person name="Pu L.-L."/>
            <person name="Saada N."/>
            <person name="Tang L."/>
            <person name="Weissenberger G."/>
            <person name="Zhu Y."/>
            <person name="Hemphill L."/>
            <person name="Shang Y."/>
            <person name="Youmans B."/>
            <person name="Ayvaz T."/>
            <person name="Ross M."/>
            <person name="Santibanez J."/>
            <person name="Aqrawi P."/>
            <person name="Gross S."/>
            <person name="Joshi V."/>
            <person name="Fowler G."/>
            <person name="Nazareth L."/>
            <person name="Reid J."/>
            <person name="Worley K."/>
            <person name="Petrosino J."/>
            <person name="Highlander S."/>
            <person name="Gibbs R."/>
        </authorList>
    </citation>
    <scope>NUCLEOTIDE SEQUENCE [LARGE SCALE GENOMIC DNA]</scope>
    <source>
        <strain evidence="2 3">DSM 3986</strain>
    </source>
</reference>
<gene>
    <name evidence="2" type="ORF">HMPREF0381_0165</name>
</gene>
<protein>
    <submittedName>
        <fullName evidence="2">Uncharacterized protein</fullName>
    </submittedName>
</protein>
<keyword evidence="1" id="KW-1133">Transmembrane helix</keyword>
<keyword evidence="1" id="KW-0472">Membrane</keyword>
<dbReference type="eggNOG" id="ENOG5033VQB">
    <property type="taxonomic scope" value="Bacteria"/>
</dbReference>
<comment type="caution">
    <text evidence="2">The sequence shown here is derived from an EMBL/GenBank/DDBJ whole genome shotgun (WGS) entry which is preliminary data.</text>
</comment>